<dbReference type="InterPro" id="IPR013806">
    <property type="entry name" value="Kringle-like"/>
</dbReference>
<keyword evidence="3" id="KW-0472">Membrane</keyword>
<dbReference type="InterPro" id="IPR056048">
    <property type="entry name" value="CRMPA/B-like_DUF7631"/>
</dbReference>
<feature type="domain" description="EGF-like" evidence="4">
    <location>
        <begin position="1743"/>
        <end position="1792"/>
    </location>
</feature>
<name>A0AAD9PPB5_9APIC</name>
<feature type="transmembrane region" description="Helical" evidence="3">
    <location>
        <begin position="2391"/>
        <end position="2408"/>
    </location>
</feature>
<feature type="transmembrane region" description="Helical" evidence="3">
    <location>
        <begin position="2415"/>
        <end position="2432"/>
    </location>
</feature>
<dbReference type="PANTHER" id="PTHR11319">
    <property type="entry name" value="G PROTEIN-COUPLED RECEPTOR-RELATED"/>
    <property type="match status" value="1"/>
</dbReference>
<evidence type="ECO:0000259" key="4">
    <source>
        <dbReference type="SMART" id="SM00181"/>
    </source>
</evidence>
<sequence>MEAGLALYDTIKHVKSEIVTVNIGQCTSTATLILGGGTPKRRYGLKHSRVLLLQPSGLAEGTAEHIKIQAQHLLKIKSNIIKIYSEITGQSTDRIARDIDRDNFMSAQECLEYGLIDHDAKTRATLEDIINVRQKQIHVLDPTPRRWLRNNNNLQLPQRRKGVCWSGVSELQESLDNYCPGELSFARVLVSDVIGCFKYNELDFTKEGSCFDDCRNIIKCPGEVLGFPKKYIDVNKIDWDNLTNGCPCNENNFKLYLGCQNVTKNNKPCINWNGGLTTSSPLYKRRYQFPKNYCRKIFPNDKLKCLTRINVLEDCEPKDVKILEMQPGTLFDLWVSPYIPKFKMSITFITTAHSCGDLNNEPVPFIVRTHAYKPYDVITGGVSQIYSDQGAFYESFKNDKSLSMMFKGFDILQNVKTSVYICGCFYNHKYESFKTHVPCSNSSHFTLELAKIKIDGTNIPRKRVKSNVHQGIRFKNDLWNLSGVLSIINESDVSALDLKETDISRVYMTSVETLMEIEIKQRTMTQFISNVHRHKKRYRNIHPIRKLVTTMDFIEFKVPLAGDYVAIFQNTSDKTTIVPTAPSIIVQRYSIVGYDSQKMFSLIADVNKYREQSIFFKSWKIFTPPIAVVIAKDVDSGRCQEPIAYSINIFPIITSDIDKHETGWRASDFNTSEALQLFDKSNKFEVCILTGKGDMESLGYGIIRDNVNHTLDEVFPSAISIPSNLSSYIIDSKWDMLNIHIKLNEDNLHKFIINGEIVSRDPFTNYQLLEKKIFATTKSSFQIHGRKGKGVINDEYLYPAVLSFWCYTNSNLVRVWMMKPSRLSPTYITFINVPSPLAFEIVVTANEVLAIVLSEGALRLKTYKVTMIHSDDKNKDPLTFKLDLMLDSCDHNNLECPTFVSPRDMKIIHYMQDCLQQFLVIVSDGGTNCIYLLNTFLQLVSKICSALDPGWSGIQEPGYISCTRSEEAAGNCISNDGSKDNPEKRYANCFITQRHAGSILWVRVDLRLQIMELMQVYKGAFLQEKSLNQDSPQILQQPISVIAVSYESTDLIYVVQAETSTIMLLMLEPTILKEKRLIHYGYTEIKAIPYGNYAYITSLIMSRVRHGTLNHQDYLLLFRFNEGHNSFASELSGSINIINLQDTISVNDFHYVMLDWIVVGKEYKLVPKVDTESGNFSFSINFELEIVTGVSKTRDIGCIDKTLGANKAPLENIAGDWNGNETFKNEIEISPHGEIRLLINYAPSSKLVVRVVAVGFIESKCITLEFNIACKDGYYYTGISADDLTTGKLTNGCTSCPIGRYNSLYLVKRDIKNFSTCTKCPEFETTITTGATSASQCVCAPGYTLTDLHGHRCQPCPAGTWKSDAGMQDCIGNSCYRNSTSTITGSVTEEGRQCECNPGYYYKLSLGQIKECVACEQGYFCEGGFEAPKKKCPTNTTSIEGALEFSEHISYYTPGAASINNCICKPGYELADATLINTKNAAPFKLMKRISIEIEDMQIDVKDVNMQNLVCIPCGEGKYKSMPGNTSCQKCPPHTFTKVSDATNVNQCNHCDPGYFETGDIQAPCEPCSEGSICVGSDPIDADSRQHRGKRIKCPENSQTIRPYTSNTHMSYCLCEPGYENVLHSGFVKCIPVANGYFKDTIGNGPGIKCPYGSMTKAPGATSHDECACDPGRFFDSETKYCRSCPLGKYCPGGRDSNLQHLQPLTCPDLNEATNKKGASSIADCYCKAGYFKSITGQDGCVPCPENHYKDSTSPDKCSPCDDNSSTNGMQGATSKEQCVCEPGYYFDKSCVPCSHTNMYCPGGTLKDNTLRALYTTHPPVSCPANTEIPPGMDAASSYDDCKCAKGYGFILKDPNTKTKICEPCPPGTYKSSVMDSSCNGLCTQNATSVPGAKSPAQCFCQVGYFYLAGGICTSCLEGAECKGGLVSDAGKGLHQDLQDHVKPVAISGYYLDKIQTELKKTDDWKFIKCPIPGACLGKDKCSQSMTGYLCSECKKGYTNNFVKGAICRPCPKTMVNVSLNILWYLGLLLVNIVMACLNVSAGFNRRSVHSVVIKIALNYGICMSVLNAINFSELSLPSNIKSMTMSWAKVLYHDNKIHYTSIDCLLQRWFNMKHADSFFYTMLFIACLPAILLVVVTLLMWIILELFKIKRYKTTRSKLILLQQSQAQGMQYLSERLYDEYSNERLFLIFRYIPLPGETSWVRFKHFMEDMIPIYVTVLFSLHDNTTSQMLSLLDCTCINLGRSLPSKYILRPAMSIKCSLDPKMGYIPYLILGLSGLIIWGFGIPFFSFFVLLINRKNLYAPDIRMKYGFLHNGYQQHYWFWETIVFIRKCLVLVIGSIVIVPSQNGSGSRIWMALVVAVIFLIAQLIYKPFDERDYFVLGRLESHSMIAWTLSLILACIVIDANFDASDNIWVIYMGILINVIFIFIVVKELAIAYCNNVRVHKRYQKRRFFGWFFRLLAQFATNRKLREPLILFNTQSYSLQLRSPKQKEGRRRSRNIFRYEKEYFSHIVGEIMSFPINQMKLDIIPIDFTEFITRLIFAVHCHESNEQKANSIVKCLADGDLNQLVNLTLLQKRVTRVRQITSSSQIVTEDNDFERIPPIVKPELMFDEEVVSAGVPLSDFYMALSIIKLRDAREIATSYGYFVHYQSRIKADELSSTNTRLEEISGMISRVKQRGITPDDHKILFCTSQDLEDLEDEIARLDAIIQDFKRDPLGALEKHGYNETIQKANEEQELDFENELQRFGFRIRPHHSRGA</sequence>
<proteinExistence type="inferred from homology"/>
<dbReference type="SUPFAM" id="SSF57440">
    <property type="entry name" value="Kringle-like"/>
    <property type="match status" value="1"/>
</dbReference>
<accession>A0AAD9PPB5</accession>
<keyword evidence="6" id="KW-1185">Reference proteome</keyword>
<keyword evidence="3" id="KW-1133">Transmembrane helix</keyword>
<keyword evidence="3" id="KW-0812">Transmembrane</keyword>
<evidence type="ECO:0000313" key="5">
    <source>
        <dbReference type="EMBL" id="KAK2198107.1"/>
    </source>
</evidence>
<feature type="domain" description="EGF-like" evidence="4">
    <location>
        <begin position="1969"/>
        <end position="2009"/>
    </location>
</feature>
<dbReference type="PANTHER" id="PTHR11319:SF35">
    <property type="entry name" value="OUTER MEMBRANE PROTEIN PMPC-RELATED"/>
    <property type="match status" value="1"/>
</dbReference>
<comment type="similarity">
    <text evidence="1">Belongs to the peptidase S14 family.</text>
</comment>
<organism evidence="5 6">
    <name type="scientific">Babesia duncani</name>
    <dbReference type="NCBI Taxonomy" id="323732"/>
    <lineage>
        <taxon>Eukaryota</taxon>
        <taxon>Sar</taxon>
        <taxon>Alveolata</taxon>
        <taxon>Apicomplexa</taxon>
        <taxon>Aconoidasida</taxon>
        <taxon>Piroplasmida</taxon>
        <taxon>Babesiidae</taxon>
        <taxon>Babesia</taxon>
    </lineage>
</organism>
<dbReference type="Pfam" id="PF24633">
    <property type="entry name" value="DUF7630"/>
    <property type="match status" value="1"/>
</dbReference>
<dbReference type="InterPro" id="IPR001907">
    <property type="entry name" value="ClpP"/>
</dbReference>
<protein>
    <recommendedName>
        <fullName evidence="4">EGF-like domain-containing protein</fullName>
    </recommendedName>
</protein>
<feature type="domain" description="EGF-like" evidence="4">
    <location>
        <begin position="1355"/>
        <end position="1413"/>
    </location>
</feature>
<dbReference type="Pfam" id="PF00574">
    <property type="entry name" value="CLP_protease"/>
    <property type="match status" value="1"/>
</dbReference>
<dbReference type="InterPro" id="IPR009030">
    <property type="entry name" value="Growth_fac_rcpt_cys_sf"/>
</dbReference>
<dbReference type="EMBL" id="JALLKP010000001">
    <property type="protein sequence ID" value="KAK2198107.1"/>
    <property type="molecule type" value="Genomic_DNA"/>
</dbReference>
<dbReference type="InterPro" id="IPR029045">
    <property type="entry name" value="ClpP/crotonase-like_dom_sf"/>
</dbReference>
<dbReference type="SMART" id="SM00181">
    <property type="entry name" value="EGF"/>
    <property type="match status" value="6"/>
</dbReference>
<keyword evidence="2" id="KW-1015">Disulfide bond</keyword>
<dbReference type="Pfam" id="PF24634">
    <property type="entry name" value="DUF7631"/>
    <property type="match status" value="1"/>
</dbReference>
<evidence type="ECO:0000256" key="3">
    <source>
        <dbReference type="SAM" id="Phobius"/>
    </source>
</evidence>
<dbReference type="CDD" id="cd00185">
    <property type="entry name" value="TNFRSF"/>
    <property type="match status" value="3"/>
</dbReference>
<dbReference type="GO" id="GO:0006508">
    <property type="term" value="P:proteolysis"/>
    <property type="evidence" value="ECO:0007669"/>
    <property type="project" value="InterPro"/>
</dbReference>
<gene>
    <name evidence="5" type="ORF">BdWA1_001112</name>
</gene>
<dbReference type="InterPro" id="IPR011641">
    <property type="entry name" value="Tyr-kin_ephrin_A/B_rcpt-like"/>
</dbReference>
<dbReference type="GeneID" id="94335410"/>
<evidence type="ECO:0000256" key="2">
    <source>
        <dbReference type="ARBA" id="ARBA00023157"/>
    </source>
</evidence>
<dbReference type="RefSeq" id="XP_067804949.1">
    <property type="nucleotide sequence ID" value="XM_067946158.1"/>
</dbReference>
<comment type="caution">
    <text evidence="5">The sequence shown here is derived from an EMBL/GenBank/DDBJ whole genome shotgun (WGS) entry which is preliminary data.</text>
</comment>
<feature type="transmembrane region" description="Helical" evidence="3">
    <location>
        <begin position="2052"/>
        <end position="2070"/>
    </location>
</feature>
<feature type="transmembrane region" description="Helical" evidence="3">
    <location>
        <begin position="2119"/>
        <end position="2145"/>
    </location>
</feature>
<dbReference type="Pfam" id="PF07699">
    <property type="entry name" value="Ephrin_rec_like"/>
    <property type="match status" value="4"/>
</dbReference>
<dbReference type="InterPro" id="IPR023562">
    <property type="entry name" value="ClpP/TepA"/>
</dbReference>
<reference evidence="5" key="1">
    <citation type="journal article" date="2023" name="Nat. Microbiol.">
        <title>Babesia duncani multi-omics identifies virulence factors and drug targets.</title>
        <authorList>
            <person name="Singh P."/>
            <person name="Lonardi S."/>
            <person name="Liang Q."/>
            <person name="Vydyam P."/>
            <person name="Khabirova E."/>
            <person name="Fang T."/>
            <person name="Gihaz S."/>
            <person name="Thekkiniath J."/>
            <person name="Munshi M."/>
            <person name="Abel S."/>
            <person name="Ciampossin L."/>
            <person name="Batugedara G."/>
            <person name="Gupta M."/>
            <person name="Lu X.M."/>
            <person name="Lenz T."/>
            <person name="Chakravarty S."/>
            <person name="Cornillot E."/>
            <person name="Hu Y."/>
            <person name="Ma W."/>
            <person name="Gonzalez L.M."/>
            <person name="Sanchez S."/>
            <person name="Estrada K."/>
            <person name="Sanchez-Flores A."/>
            <person name="Montero E."/>
            <person name="Harb O.S."/>
            <person name="Le Roch K.G."/>
            <person name="Mamoun C.B."/>
        </authorList>
    </citation>
    <scope>NUCLEOTIDE SEQUENCE</scope>
    <source>
        <strain evidence="5">WA1</strain>
    </source>
</reference>
<dbReference type="SUPFAM" id="SSF52096">
    <property type="entry name" value="ClpP/crotonase"/>
    <property type="match status" value="1"/>
</dbReference>
<feature type="domain" description="EGF-like" evidence="4">
    <location>
        <begin position="1295"/>
        <end position="1354"/>
    </location>
</feature>
<dbReference type="CDD" id="cd07017">
    <property type="entry name" value="S14_ClpP_2"/>
    <property type="match status" value="1"/>
</dbReference>
<dbReference type="Gene3D" id="3.90.640.70">
    <property type="match status" value="1"/>
</dbReference>
<dbReference type="GO" id="GO:0004176">
    <property type="term" value="F:ATP-dependent peptidase activity"/>
    <property type="evidence" value="ECO:0007669"/>
    <property type="project" value="InterPro"/>
</dbReference>
<feature type="domain" description="EGF-like" evidence="4">
    <location>
        <begin position="1564"/>
        <end position="1631"/>
    </location>
</feature>
<dbReference type="Gene3D" id="3.90.226.10">
    <property type="entry name" value="2-enoyl-CoA Hydratase, Chain A, domain 1"/>
    <property type="match status" value="1"/>
</dbReference>
<dbReference type="SUPFAM" id="SSF57184">
    <property type="entry name" value="Growth factor receptor domain"/>
    <property type="match status" value="2"/>
</dbReference>
<dbReference type="Proteomes" id="UP001214638">
    <property type="component" value="Unassembled WGS sequence"/>
</dbReference>
<feature type="transmembrane region" description="Helical" evidence="3">
    <location>
        <begin position="2321"/>
        <end position="2342"/>
    </location>
</feature>
<dbReference type="GO" id="GO:0004252">
    <property type="term" value="F:serine-type endopeptidase activity"/>
    <property type="evidence" value="ECO:0007669"/>
    <property type="project" value="InterPro"/>
</dbReference>
<feature type="transmembrane region" description="Helical" evidence="3">
    <location>
        <begin position="2271"/>
        <end position="2296"/>
    </location>
</feature>
<feature type="transmembrane region" description="Helical" evidence="3">
    <location>
        <begin position="2354"/>
        <end position="2371"/>
    </location>
</feature>
<dbReference type="InterPro" id="IPR000742">
    <property type="entry name" value="EGF"/>
</dbReference>
<dbReference type="KEGG" id="bdw:94335410"/>
<dbReference type="SMART" id="SM01411">
    <property type="entry name" value="Ephrin_rec_like"/>
    <property type="match status" value="10"/>
</dbReference>
<dbReference type="PRINTS" id="PR00127">
    <property type="entry name" value="CLPPROTEASEP"/>
</dbReference>
<dbReference type="Gene3D" id="2.10.50.10">
    <property type="entry name" value="Tumor Necrosis Factor Receptor, subunit A, domain 2"/>
    <property type="match status" value="6"/>
</dbReference>
<evidence type="ECO:0000256" key="1">
    <source>
        <dbReference type="ARBA" id="ARBA00007039"/>
    </source>
</evidence>
<evidence type="ECO:0000313" key="6">
    <source>
        <dbReference type="Proteomes" id="UP001214638"/>
    </source>
</evidence>
<feature type="domain" description="EGF-like" evidence="4">
    <location>
        <begin position="1864"/>
        <end position="1914"/>
    </location>
</feature>
<feature type="transmembrane region" description="Helical" evidence="3">
    <location>
        <begin position="2022"/>
        <end position="2040"/>
    </location>
</feature>
<dbReference type="InterPro" id="IPR056047">
    <property type="entry name" value="CRMPA-like_DUF7630"/>
</dbReference>